<evidence type="ECO:0000313" key="16">
    <source>
        <dbReference type="Proteomes" id="UP000515152"/>
    </source>
</evidence>
<dbReference type="InterPro" id="IPR000152">
    <property type="entry name" value="EGF-type_Asp/Asn_hydroxyl_site"/>
</dbReference>
<evidence type="ECO:0000256" key="6">
    <source>
        <dbReference type="ARBA" id="ARBA00022734"/>
    </source>
</evidence>
<dbReference type="InterPro" id="IPR001304">
    <property type="entry name" value="C-type_lectin-like"/>
</dbReference>
<keyword evidence="4 12" id="KW-0812">Transmembrane</keyword>
<dbReference type="GO" id="GO:0005509">
    <property type="term" value="F:calcium ion binding"/>
    <property type="evidence" value="ECO:0007669"/>
    <property type="project" value="InterPro"/>
</dbReference>
<feature type="transmembrane region" description="Helical" evidence="12">
    <location>
        <begin position="334"/>
        <end position="355"/>
    </location>
</feature>
<keyword evidence="7" id="KW-0677">Repeat</keyword>
<gene>
    <name evidence="17" type="primary">LOC116223471</name>
</gene>
<evidence type="ECO:0000256" key="10">
    <source>
        <dbReference type="ARBA" id="ARBA00023157"/>
    </source>
</evidence>
<organism evidence="16 17">
    <name type="scientific">Clupea harengus</name>
    <name type="common">Atlantic herring</name>
    <dbReference type="NCBI Taxonomy" id="7950"/>
    <lineage>
        <taxon>Eukaryota</taxon>
        <taxon>Metazoa</taxon>
        <taxon>Chordata</taxon>
        <taxon>Craniata</taxon>
        <taxon>Vertebrata</taxon>
        <taxon>Euteleostomi</taxon>
        <taxon>Actinopterygii</taxon>
        <taxon>Neopterygii</taxon>
        <taxon>Teleostei</taxon>
        <taxon>Clupei</taxon>
        <taxon>Clupeiformes</taxon>
        <taxon>Clupeoidei</taxon>
        <taxon>Clupeidae</taxon>
        <taxon>Clupea</taxon>
    </lineage>
</organism>
<evidence type="ECO:0000256" key="2">
    <source>
        <dbReference type="ARBA" id="ARBA00022536"/>
    </source>
</evidence>
<dbReference type="Pfam" id="PF07645">
    <property type="entry name" value="EGF_CA"/>
    <property type="match status" value="1"/>
</dbReference>
<dbReference type="InterPro" id="IPR016187">
    <property type="entry name" value="CTDL_fold"/>
</dbReference>
<proteinExistence type="predicted"/>
<evidence type="ECO:0000259" key="15">
    <source>
        <dbReference type="PROSITE" id="PS50041"/>
    </source>
</evidence>
<dbReference type="OrthoDB" id="4062651at2759"/>
<keyword evidence="16" id="KW-1185">Reference proteome</keyword>
<dbReference type="InterPro" id="IPR000742">
    <property type="entry name" value="EGF"/>
</dbReference>
<feature type="signal peptide" evidence="13">
    <location>
        <begin position="1"/>
        <end position="22"/>
    </location>
</feature>
<reference evidence="17" key="1">
    <citation type="submission" date="2025-08" db="UniProtKB">
        <authorList>
            <consortium name="RefSeq"/>
        </authorList>
    </citation>
    <scope>IDENTIFICATION</scope>
</reference>
<dbReference type="SMART" id="SM00181">
    <property type="entry name" value="EGF"/>
    <property type="match status" value="3"/>
</dbReference>
<evidence type="ECO:0000256" key="1">
    <source>
        <dbReference type="ARBA" id="ARBA00004479"/>
    </source>
</evidence>
<evidence type="ECO:0000256" key="7">
    <source>
        <dbReference type="ARBA" id="ARBA00022737"/>
    </source>
</evidence>
<evidence type="ECO:0000256" key="3">
    <source>
        <dbReference type="ARBA" id="ARBA00022553"/>
    </source>
</evidence>
<name>A0A6P8GA43_CLUHA</name>
<dbReference type="AlphaFoldDB" id="A0A6P8GA43"/>
<accession>A0A6P8GA43</accession>
<dbReference type="InterPro" id="IPR001881">
    <property type="entry name" value="EGF-like_Ca-bd_dom"/>
</dbReference>
<dbReference type="Proteomes" id="UP000515152">
    <property type="component" value="Chromosome 14"/>
</dbReference>
<dbReference type="GO" id="GO:0030246">
    <property type="term" value="F:carbohydrate binding"/>
    <property type="evidence" value="ECO:0007669"/>
    <property type="project" value="UniProtKB-KW"/>
</dbReference>
<dbReference type="KEGG" id="char:116223471"/>
<dbReference type="Pfam" id="PF00059">
    <property type="entry name" value="Lectin_C"/>
    <property type="match status" value="1"/>
</dbReference>
<dbReference type="PROSITE" id="PS50041">
    <property type="entry name" value="C_TYPE_LECTIN_2"/>
    <property type="match status" value="1"/>
</dbReference>
<evidence type="ECO:0000256" key="9">
    <source>
        <dbReference type="ARBA" id="ARBA00023136"/>
    </source>
</evidence>
<comment type="subcellular location">
    <subcellularLocation>
        <location evidence="1">Membrane</location>
        <topology evidence="1">Single-pass type I membrane protein</topology>
    </subcellularLocation>
</comment>
<dbReference type="InterPro" id="IPR051505">
    <property type="entry name" value="C-type_lectin_domain"/>
</dbReference>
<dbReference type="Gene3D" id="2.10.25.10">
    <property type="entry name" value="Laminin"/>
    <property type="match status" value="3"/>
</dbReference>
<dbReference type="SUPFAM" id="SSF57196">
    <property type="entry name" value="EGF/Laminin"/>
    <property type="match status" value="1"/>
</dbReference>
<evidence type="ECO:0000256" key="8">
    <source>
        <dbReference type="ARBA" id="ARBA00022989"/>
    </source>
</evidence>
<dbReference type="GO" id="GO:0016020">
    <property type="term" value="C:membrane"/>
    <property type="evidence" value="ECO:0007669"/>
    <property type="project" value="UniProtKB-SubCell"/>
</dbReference>
<dbReference type="PANTHER" id="PTHR14789">
    <property type="entry name" value="CHONDROLECTIN VARIANT CHODLFDELTAE"/>
    <property type="match status" value="1"/>
</dbReference>
<evidence type="ECO:0000259" key="14">
    <source>
        <dbReference type="PROSITE" id="PS50026"/>
    </source>
</evidence>
<protein>
    <submittedName>
        <fullName evidence="17">Thrombomodulin</fullName>
    </submittedName>
</protein>
<keyword evidence="9 12" id="KW-0472">Membrane</keyword>
<evidence type="ECO:0000256" key="13">
    <source>
        <dbReference type="SAM" id="SignalP"/>
    </source>
</evidence>
<keyword evidence="10" id="KW-1015">Disulfide bond</keyword>
<dbReference type="SMART" id="SM00179">
    <property type="entry name" value="EGF_CA"/>
    <property type="match status" value="1"/>
</dbReference>
<dbReference type="PROSITE" id="PS01187">
    <property type="entry name" value="EGF_CA"/>
    <property type="match status" value="1"/>
</dbReference>
<dbReference type="PROSITE" id="PS00010">
    <property type="entry name" value="ASX_HYDROXYL"/>
    <property type="match status" value="1"/>
</dbReference>
<dbReference type="InterPro" id="IPR016186">
    <property type="entry name" value="C-type_lectin-like/link_sf"/>
</dbReference>
<feature type="domain" description="C-type lectin" evidence="15">
    <location>
        <begin position="30"/>
        <end position="144"/>
    </location>
</feature>
<dbReference type="InterPro" id="IPR018097">
    <property type="entry name" value="EGF_Ca-bd_CS"/>
</dbReference>
<evidence type="ECO:0000256" key="12">
    <source>
        <dbReference type="SAM" id="Phobius"/>
    </source>
</evidence>
<dbReference type="InterPro" id="IPR049883">
    <property type="entry name" value="NOTCH1_EGF-like"/>
</dbReference>
<evidence type="ECO:0000256" key="11">
    <source>
        <dbReference type="PROSITE-ProRule" id="PRU00076"/>
    </source>
</evidence>
<dbReference type="GeneID" id="116223471"/>
<dbReference type="PROSITE" id="PS01186">
    <property type="entry name" value="EGF_2"/>
    <property type="match status" value="1"/>
</dbReference>
<dbReference type="SUPFAM" id="SSF56436">
    <property type="entry name" value="C-type lectin-like"/>
    <property type="match status" value="1"/>
</dbReference>
<dbReference type="PANTHER" id="PTHR14789:SF9">
    <property type="entry name" value="THROMBOMODULIN"/>
    <property type="match status" value="1"/>
</dbReference>
<feature type="domain" description="EGF-like" evidence="14">
    <location>
        <begin position="251"/>
        <end position="291"/>
    </location>
</feature>
<dbReference type="SMART" id="SM00034">
    <property type="entry name" value="CLECT"/>
    <property type="match status" value="1"/>
</dbReference>
<dbReference type="CDD" id="cd00054">
    <property type="entry name" value="EGF_CA"/>
    <property type="match status" value="1"/>
</dbReference>
<feature type="chain" id="PRO_5027655179" evidence="13">
    <location>
        <begin position="23"/>
        <end position="380"/>
    </location>
</feature>
<dbReference type="InterPro" id="IPR009030">
    <property type="entry name" value="Growth_fac_rcpt_cys_sf"/>
</dbReference>
<keyword evidence="3" id="KW-0597">Phosphoprotein</keyword>
<dbReference type="RefSeq" id="XP_031436224.1">
    <property type="nucleotide sequence ID" value="XM_031580364.2"/>
</dbReference>
<keyword evidence="5 13" id="KW-0732">Signal</keyword>
<evidence type="ECO:0000256" key="5">
    <source>
        <dbReference type="ARBA" id="ARBA00022729"/>
    </source>
</evidence>
<evidence type="ECO:0000313" key="17">
    <source>
        <dbReference type="RefSeq" id="XP_031436224.1"/>
    </source>
</evidence>
<keyword evidence="2 11" id="KW-0245">EGF-like domain</keyword>
<dbReference type="PROSITE" id="PS50026">
    <property type="entry name" value="EGF_3"/>
    <property type="match status" value="1"/>
</dbReference>
<keyword evidence="8 12" id="KW-1133">Transmembrane helix</keyword>
<keyword evidence="6" id="KW-0430">Lectin</keyword>
<comment type="caution">
    <text evidence="11">Lacks conserved residue(s) required for the propagation of feature annotation.</text>
</comment>
<sequence>MELFGFSVRVSLFIALFFPGDAVLRNCICNNMVCKAAFKFSSNFQTAKHLCHDMRGQLMAVPSKAASNHLRDLLGDLHGDFWVGLRLPDGQCTNVTSPLKGYMWTSDLHTTEFSNWRSDETVCSSRCVAVSTDLKWTEKLCQHQSEGFLCENVPEDDCSSFTLETPVYSIVYHHPMGCLSGNCEHLCHVENDESFRCSCFPDYVINKQDQYKCDDNRCTSERCIAKCDRNSCMCDKGYILDVVNAEMHCEDLNECEHGYYCDRDHYCFNSLGSYECSCRNGFTLVGEDKCVETKSDESFTKSDESFNQATNDIFPMPSLNYTTAPVSAGAPGTVIGVAVFVLVGTVAVIFFVRYWKQKMSVPNTSLTSNGDCMQVNVVKL</sequence>
<evidence type="ECO:0000256" key="4">
    <source>
        <dbReference type="ARBA" id="ARBA00022692"/>
    </source>
</evidence>
<dbReference type="Gene3D" id="3.10.100.10">
    <property type="entry name" value="Mannose-Binding Protein A, subunit A"/>
    <property type="match status" value="1"/>
</dbReference>
<dbReference type="SUPFAM" id="SSF57184">
    <property type="entry name" value="Growth factor receptor domain"/>
    <property type="match status" value="1"/>
</dbReference>